<dbReference type="SMART" id="SM00220">
    <property type="entry name" value="S_TKc"/>
    <property type="match status" value="1"/>
</dbReference>
<proteinExistence type="predicted"/>
<feature type="compositionally biased region" description="Basic and acidic residues" evidence="1">
    <location>
        <begin position="60"/>
        <end position="77"/>
    </location>
</feature>
<name>A0ABR4GRT8_9EURO</name>
<dbReference type="EMBL" id="JBFXLT010000253">
    <property type="protein sequence ID" value="KAL2801732.1"/>
    <property type="molecule type" value="Genomic_DNA"/>
</dbReference>
<comment type="caution">
    <text evidence="3">The sequence shown here is derived from an EMBL/GenBank/DDBJ whole genome shotgun (WGS) entry which is preliminary data.</text>
</comment>
<dbReference type="SUPFAM" id="SSF56112">
    <property type="entry name" value="Protein kinase-like (PK-like)"/>
    <property type="match status" value="1"/>
</dbReference>
<evidence type="ECO:0000313" key="3">
    <source>
        <dbReference type="EMBL" id="KAL2801732.1"/>
    </source>
</evidence>
<dbReference type="Pfam" id="PF00069">
    <property type="entry name" value="Pkinase"/>
    <property type="match status" value="1"/>
</dbReference>
<organism evidence="3 4">
    <name type="scientific">Aspergillus granulosus</name>
    <dbReference type="NCBI Taxonomy" id="176169"/>
    <lineage>
        <taxon>Eukaryota</taxon>
        <taxon>Fungi</taxon>
        <taxon>Dikarya</taxon>
        <taxon>Ascomycota</taxon>
        <taxon>Pezizomycotina</taxon>
        <taxon>Eurotiomycetes</taxon>
        <taxon>Eurotiomycetidae</taxon>
        <taxon>Eurotiales</taxon>
        <taxon>Aspergillaceae</taxon>
        <taxon>Aspergillus</taxon>
        <taxon>Aspergillus subgen. Nidulantes</taxon>
    </lineage>
</organism>
<dbReference type="InterPro" id="IPR000719">
    <property type="entry name" value="Prot_kinase_dom"/>
</dbReference>
<gene>
    <name evidence="3" type="ORF">BJX63DRAFT_154643</name>
</gene>
<evidence type="ECO:0000313" key="4">
    <source>
        <dbReference type="Proteomes" id="UP001610334"/>
    </source>
</evidence>
<keyword evidence="4" id="KW-1185">Reference proteome</keyword>
<accession>A0ABR4GRT8</accession>
<dbReference type="Gene3D" id="1.10.510.10">
    <property type="entry name" value="Transferase(Phosphotransferase) domain 1"/>
    <property type="match status" value="1"/>
</dbReference>
<dbReference type="InterPro" id="IPR011009">
    <property type="entry name" value="Kinase-like_dom_sf"/>
</dbReference>
<sequence>MNTPGNRGTLLPFHLPSQAKKSDPASEDNPVNLDKSDQQKPTTPVLSSQVPTTLRKKTGRPQERGEISESTANERGRFPVRPDQGKKLNRESEVWQKYHRFLEADQAGPGIIAHDHTIDHNIVVIKEIRFHASESQRRHLYKVLNEKPTNIVCLTDLFLNPLSVHAVYEPLEISMHHIQATSRRDITEIDLAIIGKELLQGLHYIHSELGIVYGQLNPKNVLLSYHSCHLKLANVACSILKPQQGDYSTDIAAVGRLLVSIKEPGTSGRNPDSLQLECSDDVGELCRTFIQSTRNLSISNLLKHEFLQKFPGVGRMRMFIFRAMECAARHPVNYTT</sequence>
<feature type="domain" description="Protein kinase" evidence="2">
    <location>
        <begin position="101"/>
        <end position="336"/>
    </location>
</feature>
<evidence type="ECO:0000259" key="2">
    <source>
        <dbReference type="PROSITE" id="PS50011"/>
    </source>
</evidence>
<feature type="compositionally biased region" description="Polar residues" evidence="1">
    <location>
        <begin position="39"/>
        <end position="52"/>
    </location>
</feature>
<dbReference type="PROSITE" id="PS50011">
    <property type="entry name" value="PROTEIN_KINASE_DOM"/>
    <property type="match status" value="1"/>
</dbReference>
<feature type="region of interest" description="Disordered" evidence="1">
    <location>
        <begin position="1"/>
        <end position="89"/>
    </location>
</feature>
<evidence type="ECO:0000256" key="1">
    <source>
        <dbReference type="SAM" id="MobiDB-lite"/>
    </source>
</evidence>
<protein>
    <recommendedName>
        <fullName evidence="2">Protein kinase domain-containing protein</fullName>
    </recommendedName>
</protein>
<dbReference type="Proteomes" id="UP001610334">
    <property type="component" value="Unassembled WGS sequence"/>
</dbReference>
<reference evidence="3 4" key="1">
    <citation type="submission" date="2024-07" db="EMBL/GenBank/DDBJ databases">
        <title>Section-level genome sequencing and comparative genomics of Aspergillus sections Usti and Cavernicolus.</title>
        <authorList>
            <consortium name="Lawrence Berkeley National Laboratory"/>
            <person name="Nybo J.L."/>
            <person name="Vesth T.C."/>
            <person name="Theobald S."/>
            <person name="Frisvad J.C."/>
            <person name="Larsen T.O."/>
            <person name="Kjaerboelling I."/>
            <person name="Rothschild-Mancinelli K."/>
            <person name="Lyhne E.K."/>
            <person name="Kogle M.E."/>
            <person name="Barry K."/>
            <person name="Clum A."/>
            <person name="Na H."/>
            <person name="Ledsgaard L."/>
            <person name="Lin J."/>
            <person name="Lipzen A."/>
            <person name="Kuo A."/>
            <person name="Riley R."/>
            <person name="Mondo S."/>
            <person name="Labutti K."/>
            <person name="Haridas S."/>
            <person name="Pangalinan J."/>
            <person name="Salamov A.A."/>
            <person name="Simmons B.A."/>
            <person name="Magnuson J.K."/>
            <person name="Chen J."/>
            <person name="Drula E."/>
            <person name="Henrissat B."/>
            <person name="Wiebenga A."/>
            <person name="Lubbers R.J."/>
            <person name="Gomes A.C."/>
            <person name="Makela M.R."/>
            <person name="Stajich J."/>
            <person name="Grigoriev I.V."/>
            <person name="Mortensen U.H."/>
            <person name="De Vries R.P."/>
            <person name="Baker S.E."/>
            <person name="Andersen M.R."/>
        </authorList>
    </citation>
    <scope>NUCLEOTIDE SEQUENCE [LARGE SCALE GENOMIC DNA]</scope>
    <source>
        <strain evidence="3 4">CBS 588.65</strain>
    </source>
</reference>